<evidence type="ECO:0000313" key="1">
    <source>
        <dbReference type="EMBL" id="RDX71431.1"/>
    </source>
</evidence>
<name>A0A371EZI1_MUCPR</name>
<dbReference type="OrthoDB" id="1722863at2759"/>
<gene>
    <name evidence="1" type="ORF">CR513_49228</name>
</gene>
<dbReference type="EMBL" id="QJKJ01011337">
    <property type="protein sequence ID" value="RDX71431.1"/>
    <property type="molecule type" value="Genomic_DNA"/>
</dbReference>
<feature type="non-terminal residue" evidence="1">
    <location>
        <position position="1"/>
    </location>
</feature>
<evidence type="ECO:0000313" key="2">
    <source>
        <dbReference type="Proteomes" id="UP000257109"/>
    </source>
</evidence>
<sequence>MYFMIIKCSIPKAFWSSIFESQSAMKFLEEIEKLFAKSEKVVMNNLLAKLITMNYKDKGNIKEYITKMSNLAPKLQSLKLAHTVGDIDKWSLNKLISHCVQEEERLQRDKTESVHFASTSQNKKRNNIKSVVEGSYQQKKPEDDEKFTCHFYKKSRHMKKQYSKYHVPAYEDEE</sequence>
<dbReference type="Proteomes" id="UP000257109">
    <property type="component" value="Unassembled WGS sequence"/>
</dbReference>
<reference evidence="1" key="1">
    <citation type="submission" date="2018-05" db="EMBL/GenBank/DDBJ databases">
        <title>Draft genome of Mucuna pruriens seed.</title>
        <authorList>
            <person name="Nnadi N.E."/>
            <person name="Vos R."/>
            <person name="Hasami M.H."/>
            <person name="Devisetty U.K."/>
            <person name="Aguiy J.C."/>
        </authorList>
    </citation>
    <scope>NUCLEOTIDE SEQUENCE [LARGE SCALE GENOMIC DNA]</scope>
    <source>
        <strain evidence="1">JCA_2017</strain>
    </source>
</reference>
<proteinExistence type="predicted"/>
<dbReference type="AlphaFoldDB" id="A0A371EZI1"/>
<organism evidence="1 2">
    <name type="scientific">Mucuna pruriens</name>
    <name type="common">Velvet bean</name>
    <name type="synonym">Dolichos pruriens</name>
    <dbReference type="NCBI Taxonomy" id="157652"/>
    <lineage>
        <taxon>Eukaryota</taxon>
        <taxon>Viridiplantae</taxon>
        <taxon>Streptophyta</taxon>
        <taxon>Embryophyta</taxon>
        <taxon>Tracheophyta</taxon>
        <taxon>Spermatophyta</taxon>
        <taxon>Magnoliopsida</taxon>
        <taxon>eudicotyledons</taxon>
        <taxon>Gunneridae</taxon>
        <taxon>Pentapetalae</taxon>
        <taxon>rosids</taxon>
        <taxon>fabids</taxon>
        <taxon>Fabales</taxon>
        <taxon>Fabaceae</taxon>
        <taxon>Papilionoideae</taxon>
        <taxon>50 kb inversion clade</taxon>
        <taxon>NPAAA clade</taxon>
        <taxon>indigoferoid/millettioid clade</taxon>
        <taxon>Phaseoleae</taxon>
        <taxon>Mucuna</taxon>
    </lineage>
</organism>
<protein>
    <submittedName>
        <fullName evidence="1">Uncharacterized protein</fullName>
    </submittedName>
</protein>
<keyword evidence="2" id="KW-1185">Reference proteome</keyword>
<comment type="caution">
    <text evidence="1">The sequence shown here is derived from an EMBL/GenBank/DDBJ whole genome shotgun (WGS) entry which is preliminary data.</text>
</comment>
<accession>A0A371EZI1</accession>